<keyword evidence="3" id="KW-0631">Potassium channel</keyword>
<feature type="region of interest" description="Disordered" evidence="8">
    <location>
        <begin position="504"/>
        <end position="530"/>
    </location>
</feature>
<accession>A0A6H5G6I0</accession>
<dbReference type="GO" id="GO:0042391">
    <property type="term" value="P:regulation of membrane potential"/>
    <property type="evidence" value="ECO:0007669"/>
    <property type="project" value="TreeGrafter"/>
</dbReference>
<dbReference type="InterPro" id="IPR018490">
    <property type="entry name" value="cNMP-bd_dom_sf"/>
</dbReference>
<evidence type="ECO:0000256" key="7">
    <source>
        <dbReference type="SAM" id="Coils"/>
    </source>
</evidence>
<evidence type="ECO:0000313" key="11">
    <source>
        <dbReference type="EMBL" id="CAA9998370.1"/>
    </source>
</evidence>
<keyword evidence="6" id="KW-0407">Ion channel</keyword>
<name>A0A6H5G6I0_9HEMI</name>
<feature type="compositionally biased region" description="Basic residues" evidence="8">
    <location>
        <begin position="787"/>
        <end position="796"/>
    </location>
</feature>
<dbReference type="OrthoDB" id="447251at2759"/>
<evidence type="ECO:0000256" key="9">
    <source>
        <dbReference type="SAM" id="SignalP"/>
    </source>
</evidence>
<feature type="compositionally biased region" description="Basic and acidic residues" evidence="8">
    <location>
        <begin position="662"/>
        <end position="673"/>
    </location>
</feature>
<feature type="compositionally biased region" description="Low complexity" evidence="8">
    <location>
        <begin position="747"/>
        <end position="765"/>
    </location>
</feature>
<dbReference type="InterPro" id="IPR003949">
    <property type="entry name" value="K_chnl_volt-dep_EAG"/>
</dbReference>
<dbReference type="InterPro" id="IPR050818">
    <property type="entry name" value="KCNH_animal-type"/>
</dbReference>
<dbReference type="PROSITE" id="PS50113">
    <property type="entry name" value="PAC"/>
    <property type="match status" value="1"/>
</dbReference>
<feature type="compositionally biased region" description="Low complexity" evidence="8">
    <location>
        <begin position="589"/>
        <end position="602"/>
    </location>
</feature>
<dbReference type="Gene3D" id="3.30.450.20">
    <property type="entry name" value="PAS domain"/>
    <property type="match status" value="1"/>
</dbReference>
<dbReference type="GO" id="GO:0005249">
    <property type="term" value="F:voltage-gated potassium channel activity"/>
    <property type="evidence" value="ECO:0007669"/>
    <property type="project" value="InterPro"/>
</dbReference>
<feature type="region of interest" description="Disordered" evidence="8">
    <location>
        <begin position="542"/>
        <end position="570"/>
    </location>
</feature>
<evidence type="ECO:0000313" key="12">
    <source>
        <dbReference type="Proteomes" id="UP000479000"/>
    </source>
</evidence>
<keyword evidence="4" id="KW-0851">Voltage-gated channel</keyword>
<dbReference type="InterPro" id="IPR001611">
    <property type="entry name" value="Leu-rich_rpt"/>
</dbReference>
<gene>
    <name evidence="11" type="ORF">NTEN_LOCUS4653</name>
</gene>
<dbReference type="Gene3D" id="2.60.120.10">
    <property type="entry name" value="Jelly Rolls"/>
    <property type="match status" value="1"/>
</dbReference>
<reference evidence="11 12" key="1">
    <citation type="submission" date="2020-02" db="EMBL/GenBank/DDBJ databases">
        <authorList>
            <person name="Ferguson B K."/>
        </authorList>
    </citation>
    <scope>NUCLEOTIDE SEQUENCE [LARGE SCALE GENOMIC DNA]</scope>
</reference>
<feature type="compositionally biased region" description="Low complexity" evidence="8">
    <location>
        <begin position="830"/>
        <end position="853"/>
    </location>
</feature>
<keyword evidence="5" id="KW-0630">Potassium</keyword>
<dbReference type="PANTHER" id="PTHR10217">
    <property type="entry name" value="VOLTAGE AND LIGAND GATED POTASSIUM CHANNEL"/>
    <property type="match status" value="1"/>
</dbReference>
<dbReference type="EMBL" id="CADCXU010006993">
    <property type="protein sequence ID" value="CAA9998370.1"/>
    <property type="molecule type" value="Genomic_DNA"/>
</dbReference>
<keyword evidence="9" id="KW-0732">Signal</keyword>
<evidence type="ECO:0000256" key="8">
    <source>
        <dbReference type="SAM" id="MobiDB-lite"/>
    </source>
</evidence>
<evidence type="ECO:0000256" key="5">
    <source>
        <dbReference type="ARBA" id="ARBA00022958"/>
    </source>
</evidence>
<dbReference type="InterPro" id="IPR000595">
    <property type="entry name" value="cNMP-bd_dom"/>
</dbReference>
<keyword evidence="12" id="KW-1185">Reference proteome</keyword>
<keyword evidence="1" id="KW-0633">Potassium transport</keyword>
<evidence type="ECO:0000256" key="3">
    <source>
        <dbReference type="ARBA" id="ARBA00022826"/>
    </source>
</evidence>
<feature type="region of interest" description="Disordered" evidence="8">
    <location>
        <begin position="584"/>
        <end position="673"/>
    </location>
</feature>
<dbReference type="InterPro" id="IPR000700">
    <property type="entry name" value="PAS-assoc_C"/>
</dbReference>
<evidence type="ECO:0000256" key="1">
    <source>
        <dbReference type="ARBA" id="ARBA00022538"/>
    </source>
</evidence>
<dbReference type="AlphaFoldDB" id="A0A6H5G6I0"/>
<feature type="signal peptide" evidence="9">
    <location>
        <begin position="1"/>
        <end position="25"/>
    </location>
</feature>
<feature type="region of interest" description="Disordered" evidence="8">
    <location>
        <begin position="162"/>
        <end position="185"/>
    </location>
</feature>
<evidence type="ECO:0000256" key="4">
    <source>
        <dbReference type="ARBA" id="ARBA00022882"/>
    </source>
</evidence>
<feature type="compositionally biased region" description="Gly residues" evidence="8">
    <location>
        <begin position="617"/>
        <end position="627"/>
    </location>
</feature>
<dbReference type="InterPro" id="IPR013099">
    <property type="entry name" value="K_chnl_dom"/>
</dbReference>
<keyword evidence="4" id="KW-0406">Ion transport</keyword>
<keyword evidence="2" id="KW-0597">Phosphoprotein</keyword>
<evidence type="ECO:0000259" key="10">
    <source>
        <dbReference type="PROSITE" id="PS50113"/>
    </source>
</evidence>
<organism evidence="11 12">
    <name type="scientific">Nesidiocoris tenuis</name>
    <dbReference type="NCBI Taxonomy" id="355587"/>
    <lineage>
        <taxon>Eukaryota</taxon>
        <taxon>Metazoa</taxon>
        <taxon>Ecdysozoa</taxon>
        <taxon>Arthropoda</taxon>
        <taxon>Hexapoda</taxon>
        <taxon>Insecta</taxon>
        <taxon>Pterygota</taxon>
        <taxon>Neoptera</taxon>
        <taxon>Paraneoptera</taxon>
        <taxon>Hemiptera</taxon>
        <taxon>Heteroptera</taxon>
        <taxon>Panheteroptera</taxon>
        <taxon>Cimicomorpha</taxon>
        <taxon>Miridae</taxon>
        <taxon>Dicyphina</taxon>
        <taxon>Nesidiocoris</taxon>
    </lineage>
</organism>
<evidence type="ECO:0000256" key="2">
    <source>
        <dbReference type="ARBA" id="ARBA00022553"/>
    </source>
</evidence>
<dbReference type="CDD" id="cd00038">
    <property type="entry name" value="CAP_ED"/>
    <property type="match status" value="1"/>
</dbReference>
<feature type="coiled-coil region" evidence="7">
    <location>
        <begin position="719"/>
        <end position="746"/>
    </location>
</feature>
<dbReference type="Pfam" id="PF07885">
    <property type="entry name" value="Ion_trans_2"/>
    <property type="match status" value="1"/>
</dbReference>
<feature type="compositionally biased region" description="Pro residues" evidence="8">
    <location>
        <begin position="802"/>
        <end position="818"/>
    </location>
</feature>
<dbReference type="SUPFAM" id="SSF81324">
    <property type="entry name" value="Voltage-gated potassium channels"/>
    <property type="match status" value="1"/>
</dbReference>
<dbReference type="GO" id="GO:0008076">
    <property type="term" value="C:voltage-gated potassium channel complex"/>
    <property type="evidence" value="ECO:0007669"/>
    <property type="project" value="TreeGrafter"/>
</dbReference>
<dbReference type="Proteomes" id="UP000479000">
    <property type="component" value="Unassembled WGS sequence"/>
</dbReference>
<feature type="chain" id="PRO_5026338567" description="PAC domain-containing protein" evidence="9">
    <location>
        <begin position="26"/>
        <end position="877"/>
    </location>
</feature>
<dbReference type="Gene3D" id="1.10.287.70">
    <property type="match status" value="1"/>
</dbReference>
<evidence type="ECO:0000256" key="6">
    <source>
        <dbReference type="ARBA" id="ARBA00023303"/>
    </source>
</evidence>
<dbReference type="PRINTS" id="PR01464">
    <property type="entry name" value="EAGCHANNEL"/>
</dbReference>
<dbReference type="PROSITE" id="PS51450">
    <property type="entry name" value="LRR"/>
    <property type="match status" value="1"/>
</dbReference>
<protein>
    <recommendedName>
        <fullName evidence="10">PAC domain-containing protein</fullName>
    </recommendedName>
</protein>
<sequence length="877" mass="95680">MKRGRWPLSKGITFLLLLHLRPAGADFSACDLSNELSSSGDGPFHLNKGSTFECGSWNRLENKPKITGECLGALCISENRIRSLPILLFLSNSGLDISQDTILFFSLPSGFPNPNLPYFCTKETPLWLLLQIAPIKNERDLVVLFLLTFRDITALKQPIETEDTKGDDVPKRRRDASVPPGSAQNAAAYSPTLLRLQSYLGLGHPLPDILHSDHGTLQRGVQKQDVGRRVAAGRRFDSRRYFFHRYRTQFSYDICRARRRSRIGPEGHPHELSPILLANVTQSPYSYTWSNESSSPELINGPSRKTMYVTALYFTMTCMTSVGFGNVAAETDNEKIFTICMMIIADMKADICVHLNRKVFNEHPAFRLASDGCLRALAMHFTMSHSAPGDLLYHTGESIDSLCFIVTGSLEVIQDDEVVAILEDPNQGDIAFRRFRIQALESKNLNDADSNIRILFQLIFRKVADVRREKELAERRKNEPQLDQNQDHLVRKIFSKFRRDRAALTPQLSQSPSQDPEKAEKPGDPALSPIPLKLTCVKEKDDGNGAAGVTSTSPTTAVTTSASSTTVVTRPTTIRASKWGRLLGSSVDSGTETSSAASASRTHSVRDSPAKSSSSTSGGGSANGGSGNKVFPKLQKVATTTSSGPGSGISRQETIDETIEADDSRGRPPAIRKLESYDSGIIKSEVKSAADTVAAFKPQPSTASPPEYKEIMTNIMDFKVDVKLEVQKLNQKVARMEELLTEVLSRLGSASPSSASQSGAEVSSQKLPSAPSDVRVSQGGEIGALVLRKRRSKSRTKGAAPSVPPRSSPSETVPPPIPRLASEAAQPEDTTTVVASTTSSAHSSTTAPSTSVSLLPPVKTEDDSTKRPFPRRPREFL</sequence>
<feature type="compositionally biased region" description="Basic and acidic residues" evidence="8">
    <location>
        <begin position="859"/>
        <end position="877"/>
    </location>
</feature>
<keyword evidence="4" id="KW-0813">Transport</keyword>
<keyword evidence="7" id="KW-0175">Coiled coil</keyword>
<proteinExistence type="predicted"/>
<dbReference type="InterPro" id="IPR014710">
    <property type="entry name" value="RmlC-like_jellyroll"/>
</dbReference>
<dbReference type="PANTHER" id="PTHR10217:SF435">
    <property type="entry name" value="POTASSIUM VOLTAGE-GATED CHANNEL PROTEIN EAG"/>
    <property type="match status" value="1"/>
</dbReference>
<dbReference type="InterPro" id="IPR003938">
    <property type="entry name" value="K_chnl_volt-dep_EAG/ELK/ERG"/>
</dbReference>
<dbReference type="PRINTS" id="PR01463">
    <property type="entry name" value="EAGCHANLFMLY"/>
</dbReference>
<dbReference type="SUPFAM" id="SSF51206">
    <property type="entry name" value="cAMP-binding domain-like"/>
    <property type="match status" value="1"/>
</dbReference>
<feature type="domain" description="PAC" evidence="10">
    <location>
        <begin position="112"/>
        <end position="164"/>
    </location>
</feature>
<feature type="compositionally biased region" description="Low complexity" evidence="8">
    <location>
        <begin position="549"/>
        <end position="570"/>
    </location>
</feature>
<feature type="region of interest" description="Disordered" evidence="8">
    <location>
        <begin position="747"/>
        <end position="877"/>
    </location>
</feature>